<evidence type="ECO:0000259" key="12">
    <source>
        <dbReference type="Pfam" id="PF20260"/>
    </source>
</evidence>
<dbReference type="Gene3D" id="3.40.1280.10">
    <property type="match status" value="1"/>
</dbReference>
<keyword evidence="5 10" id="KW-0489">Methyltransferase</keyword>
<dbReference type="GO" id="GO:0070475">
    <property type="term" value="P:rRNA base methylation"/>
    <property type="evidence" value="ECO:0007669"/>
    <property type="project" value="TreeGrafter"/>
</dbReference>
<dbReference type="Pfam" id="PF04452">
    <property type="entry name" value="Methyltrans_RNA"/>
    <property type="match status" value="1"/>
</dbReference>
<dbReference type="PANTHER" id="PTHR30027:SF3">
    <property type="entry name" value="16S RRNA (URACIL(1498)-N(3))-METHYLTRANSFERASE"/>
    <property type="match status" value="1"/>
</dbReference>
<accession>A0A4R6TGD2</accession>
<dbReference type="Pfam" id="PF20260">
    <property type="entry name" value="PUA_4"/>
    <property type="match status" value="1"/>
</dbReference>
<protein>
    <recommendedName>
        <fullName evidence="10">Ribosomal RNA small subunit methyltransferase E</fullName>
        <ecNumber evidence="10">2.1.1.193</ecNumber>
    </recommendedName>
</protein>
<feature type="domain" description="Ribosomal RNA small subunit methyltransferase E PUA-like" evidence="12">
    <location>
        <begin position="18"/>
        <end position="65"/>
    </location>
</feature>
<evidence type="ECO:0000256" key="6">
    <source>
        <dbReference type="ARBA" id="ARBA00022679"/>
    </source>
</evidence>
<dbReference type="SUPFAM" id="SSF88697">
    <property type="entry name" value="PUA domain-like"/>
    <property type="match status" value="1"/>
</dbReference>
<keyword evidence="3 10" id="KW-0963">Cytoplasm</keyword>
<dbReference type="NCBIfam" id="NF008702">
    <property type="entry name" value="PRK11713.6-1"/>
    <property type="match status" value="1"/>
</dbReference>
<evidence type="ECO:0000256" key="3">
    <source>
        <dbReference type="ARBA" id="ARBA00022490"/>
    </source>
</evidence>
<evidence type="ECO:0000256" key="2">
    <source>
        <dbReference type="ARBA" id="ARBA00005528"/>
    </source>
</evidence>
<dbReference type="InterPro" id="IPR046887">
    <property type="entry name" value="RsmE_PUA-like"/>
</dbReference>
<comment type="similarity">
    <text evidence="2 10">Belongs to the RNA methyltransferase RsmE family.</text>
</comment>
<dbReference type="Proteomes" id="UP000295390">
    <property type="component" value="Unassembled WGS sequence"/>
</dbReference>
<dbReference type="AlphaFoldDB" id="A0A4R6TGD2"/>
<organism evidence="13 14">
    <name type="scientific">Tenacibaculum caenipelagi</name>
    <dbReference type="NCBI Taxonomy" id="1325435"/>
    <lineage>
        <taxon>Bacteria</taxon>
        <taxon>Pseudomonadati</taxon>
        <taxon>Bacteroidota</taxon>
        <taxon>Flavobacteriia</taxon>
        <taxon>Flavobacteriales</taxon>
        <taxon>Flavobacteriaceae</taxon>
        <taxon>Tenacibaculum</taxon>
    </lineage>
</organism>
<keyword evidence="4 10" id="KW-0698">rRNA processing</keyword>
<evidence type="ECO:0000256" key="7">
    <source>
        <dbReference type="ARBA" id="ARBA00022691"/>
    </source>
</evidence>
<dbReference type="InterPro" id="IPR029026">
    <property type="entry name" value="tRNA_m1G_MTases_N"/>
</dbReference>
<evidence type="ECO:0000256" key="8">
    <source>
        <dbReference type="ARBA" id="ARBA00025699"/>
    </source>
</evidence>
<keyword evidence="6 10" id="KW-0808">Transferase</keyword>
<keyword evidence="14" id="KW-1185">Reference proteome</keyword>
<evidence type="ECO:0000313" key="13">
    <source>
        <dbReference type="EMBL" id="TDQ27769.1"/>
    </source>
</evidence>
<evidence type="ECO:0000256" key="4">
    <source>
        <dbReference type="ARBA" id="ARBA00022552"/>
    </source>
</evidence>
<dbReference type="NCBIfam" id="TIGR00046">
    <property type="entry name" value="RsmE family RNA methyltransferase"/>
    <property type="match status" value="1"/>
</dbReference>
<dbReference type="InterPro" id="IPR015947">
    <property type="entry name" value="PUA-like_sf"/>
</dbReference>
<dbReference type="InterPro" id="IPR029028">
    <property type="entry name" value="Alpha/beta_knot_MTases"/>
</dbReference>
<feature type="domain" description="Ribosomal RNA small subunit methyltransferase E methyltransferase" evidence="11">
    <location>
        <begin position="77"/>
        <end position="231"/>
    </location>
</feature>
<evidence type="ECO:0000259" key="11">
    <source>
        <dbReference type="Pfam" id="PF04452"/>
    </source>
</evidence>
<dbReference type="RefSeq" id="WP_133535745.1">
    <property type="nucleotide sequence ID" value="NZ_SNYH01000003.1"/>
</dbReference>
<sequence>MQLFYNPNLIATSKEITFDKDESRHIIRVLRKKEGDILLITNGNGLLFSAEIIVGNDKKCLARIIKFEEKSRTRNYYLHVAIAPTKNNDRFEWFLEKATEIGIDEITPIICENSERKIVKIDRLSRIVQSAMKQSLQCTLPKLNEPIKFSDFIAQHFTNEIFIAHCEENIEKKFLKNIATPNSSYTILIGPEGDFSTSEIQQSLNKNFTPISLGLNRLRTETAGLNVVQSINFLHQ</sequence>
<dbReference type="InterPro" id="IPR006700">
    <property type="entry name" value="RsmE"/>
</dbReference>
<dbReference type="GO" id="GO:0005737">
    <property type="term" value="C:cytoplasm"/>
    <property type="evidence" value="ECO:0007669"/>
    <property type="project" value="UniProtKB-SubCell"/>
</dbReference>
<keyword evidence="7 10" id="KW-0949">S-adenosyl-L-methionine</keyword>
<name>A0A4R6TGD2_9FLAO</name>
<evidence type="ECO:0000256" key="1">
    <source>
        <dbReference type="ARBA" id="ARBA00004496"/>
    </source>
</evidence>
<evidence type="ECO:0000256" key="5">
    <source>
        <dbReference type="ARBA" id="ARBA00022603"/>
    </source>
</evidence>
<dbReference type="OrthoDB" id="9815641at2"/>
<gene>
    <name evidence="13" type="ORF">DFQ07_1624</name>
</gene>
<dbReference type="SUPFAM" id="SSF75217">
    <property type="entry name" value="alpha/beta knot"/>
    <property type="match status" value="1"/>
</dbReference>
<evidence type="ECO:0000313" key="14">
    <source>
        <dbReference type="Proteomes" id="UP000295390"/>
    </source>
</evidence>
<comment type="subcellular location">
    <subcellularLocation>
        <location evidence="1 10">Cytoplasm</location>
    </subcellularLocation>
</comment>
<comment type="catalytic activity">
    <reaction evidence="9 10">
        <text>uridine(1498) in 16S rRNA + S-adenosyl-L-methionine = N(3)-methyluridine(1498) in 16S rRNA + S-adenosyl-L-homocysteine + H(+)</text>
        <dbReference type="Rhea" id="RHEA:42920"/>
        <dbReference type="Rhea" id="RHEA-COMP:10283"/>
        <dbReference type="Rhea" id="RHEA-COMP:10284"/>
        <dbReference type="ChEBI" id="CHEBI:15378"/>
        <dbReference type="ChEBI" id="CHEBI:57856"/>
        <dbReference type="ChEBI" id="CHEBI:59789"/>
        <dbReference type="ChEBI" id="CHEBI:65315"/>
        <dbReference type="ChEBI" id="CHEBI:74502"/>
        <dbReference type="EC" id="2.1.1.193"/>
    </reaction>
</comment>
<evidence type="ECO:0000256" key="10">
    <source>
        <dbReference type="PIRNR" id="PIRNR015601"/>
    </source>
</evidence>
<reference evidence="13 14" key="1">
    <citation type="submission" date="2019-03" db="EMBL/GenBank/DDBJ databases">
        <title>Genomic Encyclopedia of Type Strains, Phase III (KMG-III): the genomes of soil and plant-associated and newly described type strains.</title>
        <authorList>
            <person name="Whitman W."/>
        </authorList>
    </citation>
    <scope>NUCLEOTIDE SEQUENCE [LARGE SCALE GENOMIC DNA]</scope>
    <source>
        <strain evidence="13 14">CECT 8283</strain>
    </source>
</reference>
<dbReference type="PIRSF" id="PIRSF015601">
    <property type="entry name" value="MTase_slr0722"/>
    <property type="match status" value="1"/>
</dbReference>
<dbReference type="Gene3D" id="2.40.240.20">
    <property type="entry name" value="Hypothetical PUA domain-like, domain 1"/>
    <property type="match status" value="1"/>
</dbReference>
<dbReference type="EMBL" id="SNYH01000003">
    <property type="protein sequence ID" value="TDQ27769.1"/>
    <property type="molecule type" value="Genomic_DNA"/>
</dbReference>
<dbReference type="CDD" id="cd18084">
    <property type="entry name" value="RsmE-like"/>
    <property type="match status" value="1"/>
</dbReference>
<comment type="function">
    <text evidence="8 10">Specifically methylates the N3 position of the uracil ring of uridine 1498 (m3U1498) in 16S rRNA. Acts on the fully assembled 30S ribosomal subunit.</text>
</comment>
<dbReference type="EC" id="2.1.1.193" evidence="10"/>
<dbReference type="InterPro" id="IPR046886">
    <property type="entry name" value="RsmE_MTase_dom"/>
</dbReference>
<proteinExistence type="inferred from homology"/>
<comment type="caution">
    <text evidence="13">The sequence shown here is derived from an EMBL/GenBank/DDBJ whole genome shotgun (WGS) entry which is preliminary data.</text>
</comment>
<dbReference type="PANTHER" id="PTHR30027">
    <property type="entry name" value="RIBOSOMAL RNA SMALL SUBUNIT METHYLTRANSFERASE E"/>
    <property type="match status" value="1"/>
</dbReference>
<dbReference type="GO" id="GO:0070042">
    <property type="term" value="F:rRNA (uridine-N3-)-methyltransferase activity"/>
    <property type="evidence" value="ECO:0007669"/>
    <property type="project" value="TreeGrafter"/>
</dbReference>
<evidence type="ECO:0000256" key="9">
    <source>
        <dbReference type="ARBA" id="ARBA00047944"/>
    </source>
</evidence>